<reference evidence="4 5" key="1">
    <citation type="submission" date="2019-03" db="EMBL/GenBank/DDBJ databases">
        <title>Genomic Encyclopedia of Type Strains, Phase IV (KMG-IV): sequencing the most valuable type-strain genomes for metagenomic binning, comparative biology and taxonomic classification.</title>
        <authorList>
            <person name="Goeker M."/>
        </authorList>
    </citation>
    <scope>NUCLEOTIDE SEQUENCE [LARGE SCALE GENOMIC DNA]</scope>
    <source>
        <strain evidence="4 5">DSM 19345</strain>
    </source>
</reference>
<dbReference type="RefSeq" id="WP_132805821.1">
    <property type="nucleotide sequence ID" value="NZ_SMAK01000003.1"/>
</dbReference>
<keyword evidence="2" id="KW-0560">Oxidoreductase</keyword>
<organism evidence="4 5">
    <name type="scientific">Tepidamorphus gemmatus</name>
    <dbReference type="NCBI Taxonomy" id="747076"/>
    <lineage>
        <taxon>Bacteria</taxon>
        <taxon>Pseudomonadati</taxon>
        <taxon>Pseudomonadota</taxon>
        <taxon>Alphaproteobacteria</taxon>
        <taxon>Hyphomicrobiales</taxon>
        <taxon>Tepidamorphaceae</taxon>
        <taxon>Tepidamorphus</taxon>
    </lineage>
</organism>
<dbReference type="PRINTS" id="PR00598">
    <property type="entry name" value="HTHMARR"/>
</dbReference>
<sequence length="314" mass="34300">MSDPVAFRMALGRFVTGVTVVTTLDAAGAPIGLTANSFNSVSLDPPLVLWSLSRRSMNLPVFEAASHFAINVLSIDQKHLSDRFARPVEDRFRDVDWTPGAGGVPVLRDCAAVFECASHERYEGGDHVIFIGRVERFDHQNRVPLAYHAGAYATTARYTGTFTEGPFTDDYLLYLLARASSLASGEFHAELAELGVPVPVWRVLAILAGAEGGRTIGEIAARALLKQPTATRIVDRMQEQGYVVRCPSSDDRRRVVVQLTALGSELVADLIARAQAHETALLATQTPAEAEILKRVLGQLIDRLVERRDGRVPR</sequence>
<protein>
    <submittedName>
        <fullName evidence="4">3-hydroxy-9,10-secoandrosta-1,3,5(10)-triene-9, 17-dione monooxygenase reductase component</fullName>
    </submittedName>
</protein>
<gene>
    <name evidence="4" type="ORF">EDC22_103244</name>
</gene>
<dbReference type="SUPFAM" id="SSF50475">
    <property type="entry name" value="FMN-binding split barrel"/>
    <property type="match status" value="1"/>
</dbReference>
<comment type="caution">
    <text evidence="4">The sequence shown here is derived from an EMBL/GenBank/DDBJ whole genome shotgun (WGS) entry which is preliminary data.</text>
</comment>
<dbReference type="PANTHER" id="PTHR30466">
    <property type="entry name" value="FLAVIN REDUCTASE"/>
    <property type="match status" value="1"/>
</dbReference>
<keyword evidence="4" id="KW-0503">Monooxygenase</keyword>
<dbReference type="SMART" id="SM00347">
    <property type="entry name" value="HTH_MARR"/>
    <property type="match status" value="1"/>
</dbReference>
<evidence type="ECO:0000313" key="5">
    <source>
        <dbReference type="Proteomes" id="UP000295678"/>
    </source>
</evidence>
<evidence type="ECO:0000256" key="2">
    <source>
        <dbReference type="ARBA" id="ARBA00023002"/>
    </source>
</evidence>
<dbReference type="PANTHER" id="PTHR30466:SF11">
    <property type="entry name" value="FLAVIN-DEPENDENT MONOOXYGENASE, REDUCTASE SUBUNIT HSAB"/>
    <property type="match status" value="1"/>
</dbReference>
<evidence type="ECO:0000313" key="4">
    <source>
        <dbReference type="EMBL" id="TCT11931.1"/>
    </source>
</evidence>
<dbReference type="Pfam" id="PF01613">
    <property type="entry name" value="Flavin_Reduct"/>
    <property type="match status" value="1"/>
</dbReference>
<dbReference type="InterPro" id="IPR036388">
    <property type="entry name" value="WH-like_DNA-bd_sf"/>
</dbReference>
<evidence type="ECO:0000256" key="1">
    <source>
        <dbReference type="ARBA" id="ARBA00008898"/>
    </source>
</evidence>
<evidence type="ECO:0000259" key="3">
    <source>
        <dbReference type="PROSITE" id="PS50995"/>
    </source>
</evidence>
<accession>A0A4R3MEJ7</accession>
<dbReference type="InterPro" id="IPR050268">
    <property type="entry name" value="NADH-dep_flavin_reductase"/>
</dbReference>
<dbReference type="AlphaFoldDB" id="A0A4R3MEJ7"/>
<dbReference type="Gene3D" id="1.10.10.10">
    <property type="entry name" value="Winged helix-like DNA-binding domain superfamily/Winged helix DNA-binding domain"/>
    <property type="match status" value="1"/>
</dbReference>
<proteinExistence type="inferred from homology"/>
<dbReference type="PROSITE" id="PS50995">
    <property type="entry name" value="HTH_MARR_2"/>
    <property type="match status" value="1"/>
</dbReference>
<dbReference type="SMART" id="SM00903">
    <property type="entry name" value="Flavin_Reduct"/>
    <property type="match status" value="1"/>
</dbReference>
<dbReference type="OrthoDB" id="9792858at2"/>
<dbReference type="GO" id="GO:0003700">
    <property type="term" value="F:DNA-binding transcription factor activity"/>
    <property type="evidence" value="ECO:0007669"/>
    <property type="project" value="InterPro"/>
</dbReference>
<dbReference type="EMBL" id="SMAK01000003">
    <property type="protein sequence ID" value="TCT11931.1"/>
    <property type="molecule type" value="Genomic_DNA"/>
</dbReference>
<dbReference type="InterPro" id="IPR012349">
    <property type="entry name" value="Split_barrel_FMN-bd"/>
</dbReference>
<dbReference type="Proteomes" id="UP000295678">
    <property type="component" value="Unassembled WGS sequence"/>
</dbReference>
<dbReference type="InterPro" id="IPR011991">
    <property type="entry name" value="ArsR-like_HTH"/>
</dbReference>
<dbReference type="InterPro" id="IPR000835">
    <property type="entry name" value="HTH_MarR-typ"/>
</dbReference>
<dbReference type="SUPFAM" id="SSF46785">
    <property type="entry name" value="Winged helix' DNA-binding domain"/>
    <property type="match status" value="1"/>
</dbReference>
<feature type="domain" description="HTH marR-type" evidence="3">
    <location>
        <begin position="169"/>
        <end position="302"/>
    </location>
</feature>
<dbReference type="InterPro" id="IPR036390">
    <property type="entry name" value="WH_DNA-bd_sf"/>
</dbReference>
<dbReference type="GO" id="GO:0010181">
    <property type="term" value="F:FMN binding"/>
    <property type="evidence" value="ECO:0007669"/>
    <property type="project" value="InterPro"/>
</dbReference>
<dbReference type="Pfam" id="PF12802">
    <property type="entry name" value="MarR_2"/>
    <property type="match status" value="1"/>
</dbReference>
<dbReference type="InterPro" id="IPR002563">
    <property type="entry name" value="Flavin_Rdtase-like_dom"/>
</dbReference>
<name>A0A4R3MEJ7_9HYPH</name>
<dbReference type="GO" id="GO:0042602">
    <property type="term" value="F:riboflavin reductase (NADPH) activity"/>
    <property type="evidence" value="ECO:0007669"/>
    <property type="project" value="TreeGrafter"/>
</dbReference>
<dbReference type="Gene3D" id="2.30.110.10">
    <property type="entry name" value="Electron Transport, Fmn-binding Protein, Chain A"/>
    <property type="match status" value="1"/>
</dbReference>
<keyword evidence="5" id="KW-1185">Reference proteome</keyword>
<dbReference type="GO" id="GO:0004497">
    <property type="term" value="F:monooxygenase activity"/>
    <property type="evidence" value="ECO:0007669"/>
    <property type="project" value="UniProtKB-KW"/>
</dbReference>
<comment type="similarity">
    <text evidence="1">Belongs to the non-flavoprotein flavin reductase family.</text>
</comment>
<dbReference type="CDD" id="cd00090">
    <property type="entry name" value="HTH_ARSR"/>
    <property type="match status" value="1"/>
</dbReference>